<accession>A0AB74U0A8</accession>
<dbReference type="NCBIfam" id="NF001238">
    <property type="entry name" value="PRK00211.1"/>
    <property type="match status" value="1"/>
</dbReference>
<dbReference type="Pfam" id="PF02635">
    <property type="entry name" value="DsrE"/>
    <property type="match status" value="1"/>
</dbReference>
<dbReference type="PANTHER" id="PTHR38780:SF1">
    <property type="entry name" value="PROTEIN TUSC"/>
    <property type="match status" value="1"/>
</dbReference>
<reference evidence="2" key="1">
    <citation type="submission" date="2024-06" db="EMBL/GenBank/DDBJ databases">
        <title>Complete genome of Salinicola endophyticus HNIBRBA4755.</title>
        <authorList>
            <person name="Shin S.Y."/>
            <person name="Kang H."/>
            <person name="Song J."/>
        </authorList>
    </citation>
    <scope>NUCLEOTIDE SEQUENCE</scope>
    <source>
        <strain evidence="2">HNIBRBA4755</strain>
    </source>
</reference>
<proteinExistence type="inferred from homology"/>
<dbReference type="SUPFAM" id="SSF75169">
    <property type="entry name" value="DsrEFH-like"/>
    <property type="match status" value="1"/>
</dbReference>
<dbReference type="PANTHER" id="PTHR38780">
    <property type="entry name" value="PROTEIN TUSC"/>
    <property type="match status" value="1"/>
</dbReference>
<sequence length="133" mass="14315">MQDDEAALAADIPIAPLDLLVILRHPPHGSSWLREGVDVALVAAAFGQSVGLLFQGDGVFALVEGQCAGPLGQKGTHAQLAMLEMYDIERLWVSANALRARGLMPADLMLPVQLLEAEALERLIHAQPRTLLF</sequence>
<evidence type="ECO:0000256" key="1">
    <source>
        <dbReference type="ARBA" id="ARBA00005996"/>
    </source>
</evidence>
<name>A0AB74U0A8_9GAMM</name>
<dbReference type="AlphaFoldDB" id="A0AB74U0A8"/>
<dbReference type="InterPro" id="IPR027396">
    <property type="entry name" value="DsrEFH-like"/>
</dbReference>
<evidence type="ECO:0000313" key="2">
    <source>
        <dbReference type="EMBL" id="XCJ77797.1"/>
    </source>
</evidence>
<protein>
    <submittedName>
        <fullName evidence="2">Sulfurtransferase complex subunit TusC</fullName>
    </submittedName>
</protein>
<dbReference type="NCBIfam" id="TIGR03010">
    <property type="entry name" value="sulf_tusC_dsrF"/>
    <property type="match status" value="1"/>
</dbReference>
<dbReference type="EMBL" id="CP159578">
    <property type="protein sequence ID" value="XCJ77797.1"/>
    <property type="molecule type" value="Genomic_DNA"/>
</dbReference>
<comment type="similarity">
    <text evidence="1">Belongs to the DsrF/TusC family.</text>
</comment>
<dbReference type="RefSeq" id="WP_353978840.1">
    <property type="nucleotide sequence ID" value="NZ_CP159578.1"/>
</dbReference>
<gene>
    <name evidence="2" type="primary">tusC</name>
    <name evidence="2" type="ORF">ABV408_10030</name>
</gene>
<organism evidence="2">
    <name type="scientific">Salinicola endophyticus</name>
    <dbReference type="NCBI Taxonomy" id="1949083"/>
    <lineage>
        <taxon>Bacteria</taxon>
        <taxon>Pseudomonadati</taxon>
        <taxon>Pseudomonadota</taxon>
        <taxon>Gammaproteobacteria</taxon>
        <taxon>Oceanospirillales</taxon>
        <taxon>Halomonadaceae</taxon>
        <taxon>Salinicola</taxon>
    </lineage>
</organism>
<dbReference type="InterPro" id="IPR017462">
    <property type="entry name" value="Sulphur_relay_TusC/DsrF"/>
</dbReference>
<dbReference type="Gene3D" id="3.40.1260.10">
    <property type="entry name" value="DsrEFH-like"/>
    <property type="match status" value="1"/>
</dbReference>
<dbReference type="InterPro" id="IPR003787">
    <property type="entry name" value="Sulphur_relay_DsrE/F-like"/>
</dbReference>